<keyword evidence="5" id="KW-0648">Protein biosynthesis</keyword>
<evidence type="ECO:0000256" key="9">
    <source>
        <dbReference type="ARBA" id="ARBA00046432"/>
    </source>
</evidence>
<comment type="subunit">
    <text evidence="9">Component of the translation initiation factor 2B (eIF2B) complex which is a heterodecamer of two sets of five different subunits: alpha, beta, gamma, delta and epsilon. Subunits alpha, beta and delta comprise a regulatory subcomplex and subunits epsilon and gamma comprise a catalytic subcomplex. Within the complex, the hexameric regulatory complex resides at the center, with the two heterodimeric catalytic subcomplexes bound on opposite sides.</text>
</comment>
<feature type="compositionally biased region" description="Basic and acidic residues" evidence="11">
    <location>
        <begin position="142"/>
        <end position="160"/>
    </location>
</feature>
<comment type="function">
    <text evidence="6">Acts as a component of the translation initiation factor 2B (eIF2B) complex, which catalyzes the exchange of GDP for GTP on eukaryotic initiation factor 2 (eIF2) gamma subunit. Its guanine nucleotide exchange factor activity is repressed when bound to eIF2 complex phosphorylated on the alpha subunit, thereby limiting the amount of methionyl-initiator methionine tRNA available to the ribosome and consequently global translation is repressed.</text>
</comment>
<protein>
    <recommendedName>
        <fullName evidence="7">Translation initiation factor eIF2B subunit delta</fullName>
    </recommendedName>
    <alternativeName>
        <fullName evidence="8">eIF2B GDP-GTP exchange factor subunit delta</fullName>
    </alternativeName>
</protein>
<comment type="similarity">
    <text evidence="2 10">Belongs to the eIF-2B alpha/beta/delta subunits family.</text>
</comment>
<keyword evidence="4" id="KW-0396">Initiation factor</keyword>
<feature type="region of interest" description="Disordered" evidence="11">
    <location>
        <begin position="1"/>
        <end position="21"/>
    </location>
</feature>
<accession>A0ABN9LR95</accession>
<evidence type="ECO:0000256" key="7">
    <source>
        <dbReference type="ARBA" id="ARBA00044147"/>
    </source>
</evidence>
<feature type="compositionally biased region" description="Low complexity" evidence="11">
    <location>
        <begin position="172"/>
        <end position="182"/>
    </location>
</feature>
<dbReference type="SUPFAM" id="SSF100950">
    <property type="entry name" value="NagB/RpiA/CoA transferase-like"/>
    <property type="match status" value="1"/>
</dbReference>
<reference evidence="12" key="1">
    <citation type="submission" date="2023-07" db="EMBL/GenBank/DDBJ databases">
        <authorList>
            <person name="Stuckert A."/>
        </authorList>
    </citation>
    <scope>NUCLEOTIDE SEQUENCE</scope>
</reference>
<dbReference type="InterPro" id="IPR037171">
    <property type="entry name" value="NagB/RpiA_transferase-like"/>
</dbReference>
<dbReference type="Gene3D" id="3.40.50.10470">
    <property type="entry name" value="Translation initiation factor eif-2b, domain 2"/>
    <property type="match status" value="1"/>
</dbReference>
<dbReference type="Pfam" id="PF01008">
    <property type="entry name" value="IF-2B"/>
    <property type="match status" value="1"/>
</dbReference>
<feature type="region of interest" description="Disordered" evidence="11">
    <location>
        <begin position="133"/>
        <end position="192"/>
    </location>
</feature>
<keyword evidence="13" id="KW-1185">Reference proteome</keyword>
<evidence type="ECO:0000256" key="8">
    <source>
        <dbReference type="ARBA" id="ARBA00044356"/>
    </source>
</evidence>
<comment type="subcellular location">
    <subcellularLocation>
        <location evidence="1">Cytoplasm</location>
        <location evidence="1">Cytosol</location>
    </subcellularLocation>
</comment>
<gene>
    <name evidence="12" type="ORF">RIMI_LOCUS12199089</name>
</gene>
<organism evidence="12 13">
    <name type="scientific">Ranitomeya imitator</name>
    <name type="common">mimic poison frog</name>
    <dbReference type="NCBI Taxonomy" id="111125"/>
    <lineage>
        <taxon>Eukaryota</taxon>
        <taxon>Metazoa</taxon>
        <taxon>Chordata</taxon>
        <taxon>Craniata</taxon>
        <taxon>Vertebrata</taxon>
        <taxon>Euteleostomi</taxon>
        <taxon>Amphibia</taxon>
        <taxon>Batrachia</taxon>
        <taxon>Anura</taxon>
        <taxon>Neobatrachia</taxon>
        <taxon>Hyloidea</taxon>
        <taxon>Dendrobatidae</taxon>
        <taxon>Dendrobatinae</taxon>
        <taxon>Ranitomeya</taxon>
    </lineage>
</organism>
<dbReference type="InterPro" id="IPR042529">
    <property type="entry name" value="IF_2B-like_C"/>
</dbReference>
<evidence type="ECO:0000256" key="5">
    <source>
        <dbReference type="ARBA" id="ARBA00022917"/>
    </source>
</evidence>
<evidence type="ECO:0000256" key="6">
    <source>
        <dbReference type="ARBA" id="ARBA00043898"/>
    </source>
</evidence>
<proteinExistence type="inferred from homology"/>
<dbReference type="InterPro" id="IPR000649">
    <property type="entry name" value="IF-2B-related"/>
</dbReference>
<evidence type="ECO:0000313" key="13">
    <source>
        <dbReference type="Proteomes" id="UP001176940"/>
    </source>
</evidence>
<dbReference type="PANTHER" id="PTHR10233">
    <property type="entry name" value="TRANSLATION INITIATION FACTOR EIF-2B"/>
    <property type="match status" value="1"/>
</dbReference>
<dbReference type="Proteomes" id="UP001176940">
    <property type="component" value="Unassembled WGS sequence"/>
</dbReference>
<evidence type="ECO:0000313" key="12">
    <source>
        <dbReference type="EMBL" id="CAJ0948553.1"/>
    </source>
</evidence>
<evidence type="ECO:0000256" key="4">
    <source>
        <dbReference type="ARBA" id="ARBA00022540"/>
    </source>
</evidence>
<name>A0ABN9LR95_9NEOB</name>
<dbReference type="EMBL" id="CAUEEQ010028651">
    <property type="protein sequence ID" value="CAJ0948553.1"/>
    <property type="molecule type" value="Genomic_DNA"/>
</dbReference>
<evidence type="ECO:0000256" key="11">
    <source>
        <dbReference type="SAM" id="MobiDB-lite"/>
    </source>
</evidence>
<evidence type="ECO:0000256" key="3">
    <source>
        <dbReference type="ARBA" id="ARBA00022490"/>
    </source>
</evidence>
<sequence length="517" mass="58073">MTDKQTMDSAQVKVKGQELSKEEKLRLRKEKKLVHKKSKEKAAASVVALGGGGAGECLPHRIQTQLSNTGRYVATQNPMEIFTFHDALPAVPEAANEPQNIFDPPPYLTQIPLRPLLLLLLFPPVAPSPAAVISEPPPVGKTKAELRAERRAKQEAERSQKHTKKVEQNVGAAPPKVKAPVPEGQTVKRLPEHVLVDDPEAQKKLAKKLERQQVPYRNDYGRKVSLFSHLHQYSRKMPLTQQMSIPNSWIHPSVVRLGLQYSQGIVTGSNSRCIALLHCFKQVIRDYSTPPHEELARDLVNKLKPAISFLSQCRPLSASMGNAIKYIKKEISNISSQKGEEEAKKHLYLCIDGFIHEKIRLAAQAIAKSAAEKISEDDVILVYGCSSLVTFTLCEAHNSGKRFRVIVVDSRPKLEGRETLRRLVNCGIHCTYILITAISYILPEVRNETRPMDRDRAVEFRQRGGSCRGLSGSRSRHRWNRGVLQGERRENAADSEERKGRLITRISCADKRTLRVY</sequence>
<dbReference type="PANTHER" id="PTHR10233:SF14">
    <property type="entry name" value="TRANSLATION INITIATION FACTOR EIF-2B SUBUNIT DELTA"/>
    <property type="match status" value="1"/>
</dbReference>
<evidence type="ECO:0000256" key="10">
    <source>
        <dbReference type="RuleBase" id="RU003814"/>
    </source>
</evidence>
<evidence type="ECO:0000256" key="1">
    <source>
        <dbReference type="ARBA" id="ARBA00004514"/>
    </source>
</evidence>
<comment type="caution">
    <text evidence="12">The sequence shown here is derived from an EMBL/GenBank/DDBJ whole genome shotgun (WGS) entry which is preliminary data.</text>
</comment>
<keyword evidence="3" id="KW-0963">Cytoplasm</keyword>
<evidence type="ECO:0000256" key="2">
    <source>
        <dbReference type="ARBA" id="ARBA00007251"/>
    </source>
</evidence>